<feature type="compositionally biased region" description="Polar residues" evidence="4">
    <location>
        <begin position="406"/>
        <end position="416"/>
    </location>
</feature>
<comment type="subcellular location">
    <subcellularLocation>
        <location evidence="1 3">Nucleus</location>
    </subcellularLocation>
</comment>
<feature type="region of interest" description="Disordered" evidence="4">
    <location>
        <begin position="393"/>
        <end position="419"/>
    </location>
</feature>
<dbReference type="PROSITE" id="PS50071">
    <property type="entry name" value="HOMEOBOX_2"/>
    <property type="match status" value="1"/>
</dbReference>
<feature type="region of interest" description="Disordered" evidence="4">
    <location>
        <begin position="437"/>
        <end position="535"/>
    </location>
</feature>
<dbReference type="Proteomes" id="UP000249390">
    <property type="component" value="Unassembled WGS sequence"/>
</dbReference>
<accession>A0A328D8H3</accession>
<keyword evidence="3" id="KW-0539">Nucleus</keyword>
<evidence type="ECO:0000256" key="3">
    <source>
        <dbReference type="PROSITE-ProRule" id="PRU00108"/>
    </source>
</evidence>
<reference evidence="6 7" key="1">
    <citation type="submission" date="2018-06" db="EMBL/GenBank/DDBJ databases">
        <title>The Genome of Cuscuta australis (Dodder) Provides Insight into the Evolution of Plant Parasitism.</title>
        <authorList>
            <person name="Liu H."/>
        </authorList>
    </citation>
    <scope>NUCLEOTIDE SEQUENCE [LARGE SCALE GENOMIC DNA]</scope>
    <source>
        <strain evidence="7">cv. Yunnan</strain>
        <tissue evidence="6">Vines</tissue>
    </source>
</reference>
<protein>
    <recommendedName>
        <fullName evidence="5">Homeobox domain-containing protein</fullName>
    </recommendedName>
</protein>
<feature type="region of interest" description="Disordered" evidence="4">
    <location>
        <begin position="800"/>
        <end position="921"/>
    </location>
</feature>
<dbReference type="SUPFAM" id="SSF46689">
    <property type="entry name" value="Homeodomain-like"/>
    <property type="match status" value="1"/>
</dbReference>
<sequence length="921" mass="102320">MDNQLQLAMSSPATSFHDLLASQRELFRSQIDHLENIVINQCKLTGINPLSQEMAAGALSIKIGKRPRDLLNPKAIKYMQSVFSIKDVIGKKETREISSLFGVTVTQIRDFFNTQRARVRKLVGISREKAKKCIASNEPCEEVSLRSDASLPVDPAPLDSVVPLNVEGPSCSTEDEVPSGVQESDKDFIENIFILMRNEDTFSGQVKLMDWIMEIQNPSVLLWFLSKGGVMILATWLSQAATEEQTSVLHSILKVLCHLPLHQALPAHMSAILQSVNKLRFYRISDISNRARFLLFRWSKKLASQSSKKPIGLKSVAEAQDEILLKRSIGEVMAEVDGFEESLAQFETSENLRKLGSTQPLKLLTSVDESNRRTGINVSPAQNLERRKVQLVEQPGQRMAGRKPQVTKTSSATQGRPLSADDIQKAKLRAQLLQSKYGKGKTSFDHSLQPKPDGPNKNASPLDGSFHSTIRTHDLPNINDGKSNVSDGKPTTDEEKPAIDVKKTIDRHKNTDGLDSNRSKQQEARVNEKRDDAEEPLWKKCKRIQIPWYTPPEMVIPERWKLCAGENSQEVENQKNRIHREKETIYRTLREIPLNPKEPWDQEMDYDDTLTPQIPTEQLPDGNSTEDVARDDVSNVHSHNVNNTADNMAEPDLELLAVLLKNPELVFALTSGQAGNLSSEETVKLLDMIKANGLMSMSGPTGLDQSRAECKVEVCLPSPTPSSNPGTSGVKVDDYDKNPFSRRGGGAATAAAMAYASQQEAAAAALLLQPTGGTGSLLHLHHQPPPHHNNGGIFLNPPLLPPQETPSHHQFHAHPPPQSGWQGGAVQAPPPHTNSNNYYYNNATGAASNRRRNDQHVGRPGNLEPSFSSPDNNSPGITNHNNQYYYYNHSPPPETMTSSSSAYHHDPNWSVNKRWSDHQRR</sequence>
<evidence type="ECO:0000259" key="5">
    <source>
        <dbReference type="PROSITE" id="PS50071"/>
    </source>
</evidence>
<feature type="compositionally biased region" description="Basic and acidic residues" evidence="4">
    <location>
        <begin position="490"/>
        <end position="535"/>
    </location>
</feature>
<keyword evidence="7" id="KW-1185">Reference proteome</keyword>
<evidence type="ECO:0000256" key="2">
    <source>
        <dbReference type="ARBA" id="ARBA00023125"/>
    </source>
</evidence>
<evidence type="ECO:0000256" key="4">
    <source>
        <dbReference type="SAM" id="MobiDB-lite"/>
    </source>
</evidence>
<dbReference type="GO" id="GO:0003677">
    <property type="term" value="F:DNA binding"/>
    <property type="evidence" value="ECO:0007669"/>
    <property type="project" value="UniProtKB-UniRule"/>
</dbReference>
<feature type="compositionally biased region" description="Polar residues" evidence="4">
    <location>
        <begin position="610"/>
        <end position="626"/>
    </location>
</feature>
<evidence type="ECO:0000256" key="1">
    <source>
        <dbReference type="ARBA" id="ARBA00004123"/>
    </source>
</evidence>
<feature type="compositionally biased region" description="Low complexity" evidence="4">
    <location>
        <begin position="879"/>
        <end position="901"/>
    </location>
</feature>
<organism evidence="6 7">
    <name type="scientific">Cuscuta australis</name>
    <dbReference type="NCBI Taxonomy" id="267555"/>
    <lineage>
        <taxon>Eukaryota</taxon>
        <taxon>Viridiplantae</taxon>
        <taxon>Streptophyta</taxon>
        <taxon>Embryophyta</taxon>
        <taxon>Tracheophyta</taxon>
        <taxon>Spermatophyta</taxon>
        <taxon>Magnoliopsida</taxon>
        <taxon>eudicotyledons</taxon>
        <taxon>Gunneridae</taxon>
        <taxon>Pentapetalae</taxon>
        <taxon>asterids</taxon>
        <taxon>lamiids</taxon>
        <taxon>Solanales</taxon>
        <taxon>Convolvulaceae</taxon>
        <taxon>Cuscuteae</taxon>
        <taxon>Cuscuta</taxon>
        <taxon>Cuscuta subgen. Grammica</taxon>
        <taxon>Cuscuta sect. Cleistogrammica</taxon>
    </lineage>
</organism>
<feature type="DNA-binding region" description="Homeobox" evidence="3">
    <location>
        <begin position="64"/>
        <end position="123"/>
    </location>
</feature>
<proteinExistence type="predicted"/>
<dbReference type="InterPro" id="IPR001356">
    <property type="entry name" value="HD"/>
</dbReference>
<dbReference type="GO" id="GO:0010228">
    <property type="term" value="P:vegetative to reproductive phase transition of meristem"/>
    <property type="evidence" value="ECO:0007669"/>
    <property type="project" value="TreeGrafter"/>
</dbReference>
<feature type="compositionally biased region" description="Polar residues" evidence="4">
    <location>
        <begin position="865"/>
        <end position="878"/>
    </location>
</feature>
<feature type="region of interest" description="Disordered" evidence="4">
    <location>
        <begin position="717"/>
        <end position="736"/>
    </location>
</feature>
<dbReference type="EMBL" id="NQVE01000175">
    <property type="protein sequence ID" value="RAL42117.1"/>
    <property type="molecule type" value="Genomic_DNA"/>
</dbReference>
<dbReference type="PANTHER" id="PTHR33400">
    <property type="entry name" value="ZINC FINGER CCCH DOMAIN-CONTAINING PROTEIN 6-RELATED"/>
    <property type="match status" value="1"/>
</dbReference>
<name>A0A328D8H3_9ASTE</name>
<feature type="domain" description="Homeobox" evidence="5">
    <location>
        <begin position="62"/>
        <end position="122"/>
    </location>
</feature>
<gene>
    <name evidence="6" type="ORF">DM860_011900</name>
</gene>
<dbReference type="PANTHER" id="PTHR33400:SF6">
    <property type="entry name" value="HOMEOBOX PROTEIN LUMINIDEPENDENS"/>
    <property type="match status" value="1"/>
</dbReference>
<dbReference type="SMART" id="SM00389">
    <property type="entry name" value="HOX"/>
    <property type="match status" value="1"/>
</dbReference>
<keyword evidence="2 3" id="KW-0238">DNA-binding</keyword>
<dbReference type="CDD" id="cd00086">
    <property type="entry name" value="homeodomain"/>
    <property type="match status" value="1"/>
</dbReference>
<feature type="region of interest" description="Disordered" evidence="4">
    <location>
        <begin position="610"/>
        <end position="629"/>
    </location>
</feature>
<dbReference type="AlphaFoldDB" id="A0A328D8H3"/>
<evidence type="ECO:0000313" key="7">
    <source>
        <dbReference type="Proteomes" id="UP000249390"/>
    </source>
</evidence>
<evidence type="ECO:0000313" key="6">
    <source>
        <dbReference type="EMBL" id="RAL42117.1"/>
    </source>
</evidence>
<feature type="compositionally biased region" description="Low complexity" evidence="4">
    <location>
        <begin position="833"/>
        <end position="848"/>
    </location>
</feature>
<dbReference type="Gene3D" id="1.10.10.60">
    <property type="entry name" value="Homeodomain-like"/>
    <property type="match status" value="1"/>
</dbReference>
<comment type="caution">
    <text evidence="6">The sequence shown here is derived from an EMBL/GenBank/DDBJ whole genome shotgun (WGS) entry which is preliminary data.</text>
</comment>
<keyword evidence="3" id="KW-0371">Homeobox</keyword>
<dbReference type="GO" id="GO:0005634">
    <property type="term" value="C:nucleus"/>
    <property type="evidence" value="ECO:0007669"/>
    <property type="project" value="UniProtKB-SubCell"/>
</dbReference>
<dbReference type="InterPro" id="IPR009057">
    <property type="entry name" value="Homeodomain-like_sf"/>
</dbReference>